<evidence type="ECO:0000313" key="2">
    <source>
        <dbReference type="Proteomes" id="UP000694381"/>
    </source>
</evidence>
<dbReference type="GeneTree" id="ENSGT00900000142991"/>
<dbReference type="Proteomes" id="UP000694381">
    <property type="component" value="Unassembled WGS sequence"/>
</dbReference>
<keyword evidence="2" id="KW-1185">Reference proteome</keyword>
<proteinExistence type="predicted"/>
<dbReference type="OMA" id="HHDVRAH"/>
<dbReference type="Ensembl" id="ENSNGAT00000029099.1">
    <property type="protein sequence ID" value="ENSNGAP00000023402.1"/>
    <property type="gene ID" value="ENSNGAG00000021979.1"/>
</dbReference>
<name>A0A8C6RSU0_NANGA</name>
<protein>
    <submittedName>
        <fullName evidence="1">Uncharacterized protein</fullName>
    </submittedName>
</protein>
<accession>A0A8C6RSU0</accession>
<dbReference type="AlphaFoldDB" id="A0A8C6RSU0"/>
<reference evidence="1" key="2">
    <citation type="submission" date="2025-09" db="UniProtKB">
        <authorList>
            <consortium name="Ensembl"/>
        </authorList>
    </citation>
    <scope>IDENTIFICATION</scope>
</reference>
<evidence type="ECO:0000313" key="1">
    <source>
        <dbReference type="Ensembl" id="ENSNGAP00000023402.1"/>
    </source>
</evidence>
<sequence length="146" mass="15489">MFILPLFVFAGDLHHSVLGLHRELLRSKVIDVQGHPPAVGCLSDLGDAAAELPVECSTEGGRGHSHGRWALGGRSRQWAQVAGPAGGAEPLRPLVGHPRYPEGLLEEAAVSRVPVPERFPARAAQERERHAALGHVAGLGWVGMGI</sequence>
<reference evidence="1" key="1">
    <citation type="submission" date="2025-08" db="UniProtKB">
        <authorList>
            <consortium name="Ensembl"/>
        </authorList>
    </citation>
    <scope>IDENTIFICATION</scope>
</reference>
<organism evidence="1 2">
    <name type="scientific">Nannospalax galili</name>
    <name type="common">Northern Israeli blind subterranean mole rat</name>
    <name type="synonym">Spalax galili</name>
    <dbReference type="NCBI Taxonomy" id="1026970"/>
    <lineage>
        <taxon>Eukaryota</taxon>
        <taxon>Metazoa</taxon>
        <taxon>Chordata</taxon>
        <taxon>Craniata</taxon>
        <taxon>Vertebrata</taxon>
        <taxon>Euteleostomi</taxon>
        <taxon>Mammalia</taxon>
        <taxon>Eutheria</taxon>
        <taxon>Euarchontoglires</taxon>
        <taxon>Glires</taxon>
        <taxon>Rodentia</taxon>
        <taxon>Myomorpha</taxon>
        <taxon>Muroidea</taxon>
        <taxon>Spalacidae</taxon>
        <taxon>Spalacinae</taxon>
        <taxon>Nannospalax</taxon>
    </lineage>
</organism>